<organism evidence="1 2">
    <name type="scientific">Sarcoptes scabiei</name>
    <name type="common">Itch mite</name>
    <name type="synonym">Acarus scabiei</name>
    <dbReference type="NCBI Taxonomy" id="52283"/>
    <lineage>
        <taxon>Eukaryota</taxon>
        <taxon>Metazoa</taxon>
        <taxon>Ecdysozoa</taxon>
        <taxon>Arthropoda</taxon>
        <taxon>Chelicerata</taxon>
        <taxon>Arachnida</taxon>
        <taxon>Acari</taxon>
        <taxon>Acariformes</taxon>
        <taxon>Sarcoptiformes</taxon>
        <taxon>Astigmata</taxon>
        <taxon>Psoroptidia</taxon>
        <taxon>Sarcoptoidea</taxon>
        <taxon>Sarcoptidae</taxon>
        <taxon>Sarcoptinae</taxon>
        <taxon>Sarcoptes</taxon>
    </lineage>
</organism>
<comment type="caution">
    <text evidence="1">The sequence shown here is derived from an EMBL/GenBank/DDBJ whole genome shotgun (WGS) entry which is preliminary data.</text>
</comment>
<name>A0A132AI35_SARSC</name>
<reference evidence="1 2" key="1">
    <citation type="journal article" date="2015" name="Parasit. Vectors">
        <title>Draft genome of the scabies mite.</title>
        <authorList>
            <person name="Rider S.D.Jr."/>
            <person name="Morgan M.S."/>
            <person name="Arlian L.G."/>
        </authorList>
    </citation>
    <scope>NUCLEOTIDE SEQUENCE [LARGE SCALE GENOMIC DNA]</scope>
    <source>
        <strain evidence="1">Arlian Lab</strain>
    </source>
</reference>
<evidence type="ECO:0000313" key="2">
    <source>
        <dbReference type="Proteomes" id="UP000616769"/>
    </source>
</evidence>
<evidence type="ECO:0000313" key="1">
    <source>
        <dbReference type="EMBL" id="KPM10668.1"/>
    </source>
</evidence>
<accession>A0A132AI35</accession>
<proteinExistence type="predicted"/>
<dbReference type="EMBL" id="JXLN01015550">
    <property type="protein sequence ID" value="KPM10668.1"/>
    <property type="molecule type" value="Genomic_DNA"/>
</dbReference>
<protein>
    <submittedName>
        <fullName evidence="1">Uncharacterized protein</fullName>
    </submittedName>
</protein>
<dbReference type="VEuPathDB" id="VectorBase:SSCA005715"/>
<gene>
    <name evidence="1" type="ORF">QR98_0092280</name>
</gene>
<sequence>MLAERTSSPCKALSPKNSPLVNVRMNFSDVDDVEDEDDESVVNDGKVVRAVPSCLMVTFTVPLLIM</sequence>
<dbReference type="Proteomes" id="UP000616769">
    <property type="component" value="Unassembled WGS sequence"/>
</dbReference>
<dbReference type="AlphaFoldDB" id="A0A132AI35"/>